<reference evidence="1" key="2">
    <citation type="submission" date="2023-02" db="EMBL/GenBank/DDBJ databases">
        <authorList>
            <person name="Swenson N.G."/>
            <person name="Wegrzyn J.L."/>
            <person name="Mcevoy S.L."/>
        </authorList>
    </citation>
    <scope>NUCLEOTIDE SEQUENCE</scope>
    <source>
        <strain evidence="1">91603</strain>
        <tissue evidence="1">Leaf</tissue>
    </source>
</reference>
<sequence>MSVIIECDSVSVVSWVNCVEGVGHVRFLDSILEIREILARLKPKVVQAIELNCRITLNLFFLTRLLSIDFLQFNSLLFDAYVKFLSYGEYRIRI</sequence>
<proteinExistence type="predicted"/>
<name>A0AAD5INK1_ACENE</name>
<accession>A0AAD5INK1</accession>
<gene>
    <name evidence="1" type="ORF">LWI28_017557</name>
</gene>
<dbReference type="EMBL" id="JAJSOW010000105">
    <property type="protein sequence ID" value="KAI9165620.1"/>
    <property type="molecule type" value="Genomic_DNA"/>
</dbReference>
<protein>
    <submittedName>
        <fullName evidence="1">Uncharacterized protein</fullName>
    </submittedName>
</protein>
<keyword evidence="2" id="KW-1185">Reference proteome</keyword>
<comment type="caution">
    <text evidence="1">The sequence shown here is derived from an EMBL/GenBank/DDBJ whole genome shotgun (WGS) entry which is preliminary data.</text>
</comment>
<dbReference type="AlphaFoldDB" id="A0AAD5INK1"/>
<evidence type="ECO:0000313" key="2">
    <source>
        <dbReference type="Proteomes" id="UP001064489"/>
    </source>
</evidence>
<reference evidence="1" key="1">
    <citation type="journal article" date="2022" name="Plant J.">
        <title>Strategies of tolerance reflected in two North American maple genomes.</title>
        <authorList>
            <person name="McEvoy S.L."/>
            <person name="Sezen U.U."/>
            <person name="Trouern-Trend A."/>
            <person name="McMahon S.M."/>
            <person name="Schaberg P.G."/>
            <person name="Yang J."/>
            <person name="Wegrzyn J.L."/>
            <person name="Swenson N.G."/>
        </authorList>
    </citation>
    <scope>NUCLEOTIDE SEQUENCE</scope>
    <source>
        <strain evidence="1">91603</strain>
    </source>
</reference>
<organism evidence="1 2">
    <name type="scientific">Acer negundo</name>
    <name type="common">Box elder</name>
    <dbReference type="NCBI Taxonomy" id="4023"/>
    <lineage>
        <taxon>Eukaryota</taxon>
        <taxon>Viridiplantae</taxon>
        <taxon>Streptophyta</taxon>
        <taxon>Embryophyta</taxon>
        <taxon>Tracheophyta</taxon>
        <taxon>Spermatophyta</taxon>
        <taxon>Magnoliopsida</taxon>
        <taxon>eudicotyledons</taxon>
        <taxon>Gunneridae</taxon>
        <taxon>Pentapetalae</taxon>
        <taxon>rosids</taxon>
        <taxon>malvids</taxon>
        <taxon>Sapindales</taxon>
        <taxon>Sapindaceae</taxon>
        <taxon>Hippocastanoideae</taxon>
        <taxon>Acereae</taxon>
        <taxon>Acer</taxon>
    </lineage>
</organism>
<dbReference type="Proteomes" id="UP001064489">
    <property type="component" value="Chromosome 10"/>
</dbReference>
<evidence type="ECO:0000313" key="1">
    <source>
        <dbReference type="EMBL" id="KAI9165620.1"/>
    </source>
</evidence>